<comment type="caution">
    <text evidence="2">The sequence shown here is derived from an EMBL/GenBank/DDBJ whole genome shotgun (WGS) entry which is preliminary data.</text>
</comment>
<dbReference type="EMBL" id="JATAAI010000002">
    <property type="protein sequence ID" value="KAK1747502.1"/>
    <property type="molecule type" value="Genomic_DNA"/>
</dbReference>
<proteinExistence type="predicted"/>
<accession>A0AAD8YLJ1</accession>
<evidence type="ECO:0000313" key="3">
    <source>
        <dbReference type="Proteomes" id="UP001224775"/>
    </source>
</evidence>
<name>A0AAD8YLJ1_9STRA</name>
<protein>
    <submittedName>
        <fullName evidence="2">Uncharacterized protein</fullName>
    </submittedName>
</protein>
<dbReference type="AlphaFoldDB" id="A0AAD8YLJ1"/>
<sequence length="515" mass="58450">MKKKVKKNEHETKSLIPISPNRRGAAEDISVPYSVELWRKSKTLNRDRSVFGCSLAHLIAMKTLIGNDYNESDDLSSHEAKFDFILEDNVRAFVGLEDTDDGTSSSTCECACRIWDLIEASNRAQDKPHLRYYGWLGSKPNLTWLYNNHIPRKAFATETGEGNSRIFPFPTNNDFLLDSIDGTSSEPATSQPKKKDASKEDSSKQPSFSTPGGTAIWGMFAYTISPAAYHSLIAQLQNDVGMLMWKGKRMRAFQAKAIDKIIPRTVREVYGEMSVHLSDKVAFVRCPMLGSLLHKHWEEGFCESTELQYAFSSHGEGCNVWDNVWLEDVERQIVDYRKKNGKWIRKEDIQGNSSKSKSNGSARSRSQSPVNIVTLSLISMMLLVNTFASAFTTSMHKSQRKDSLQASTEAILPNSEERQRAKLGHVPIISRTIPIADEMNVTVWEMEKPSEIIQEWWSIDESERTSRVGDPFGVIMWPGSILASRELMKQQNMSQMPLFWYLVQAQVLKLRQRLC</sequence>
<dbReference type="Proteomes" id="UP001224775">
    <property type="component" value="Unassembled WGS sequence"/>
</dbReference>
<feature type="region of interest" description="Disordered" evidence="1">
    <location>
        <begin position="180"/>
        <end position="210"/>
    </location>
</feature>
<evidence type="ECO:0000256" key="1">
    <source>
        <dbReference type="SAM" id="MobiDB-lite"/>
    </source>
</evidence>
<gene>
    <name evidence="2" type="ORF">QTG54_001465</name>
</gene>
<keyword evidence="3" id="KW-1185">Reference proteome</keyword>
<organism evidence="2 3">
    <name type="scientific">Skeletonema marinoi</name>
    <dbReference type="NCBI Taxonomy" id="267567"/>
    <lineage>
        <taxon>Eukaryota</taxon>
        <taxon>Sar</taxon>
        <taxon>Stramenopiles</taxon>
        <taxon>Ochrophyta</taxon>
        <taxon>Bacillariophyta</taxon>
        <taxon>Coscinodiscophyceae</taxon>
        <taxon>Thalassiosirophycidae</taxon>
        <taxon>Thalassiosirales</taxon>
        <taxon>Skeletonemataceae</taxon>
        <taxon>Skeletonema</taxon>
        <taxon>Skeletonema marinoi-dohrnii complex</taxon>
    </lineage>
</organism>
<evidence type="ECO:0000313" key="2">
    <source>
        <dbReference type="EMBL" id="KAK1747502.1"/>
    </source>
</evidence>
<feature type="compositionally biased region" description="Polar residues" evidence="1">
    <location>
        <begin position="181"/>
        <end position="191"/>
    </location>
</feature>
<reference evidence="2" key="1">
    <citation type="submission" date="2023-06" db="EMBL/GenBank/DDBJ databases">
        <title>Survivors Of The Sea: Transcriptome response of Skeletonema marinoi to long-term dormancy.</title>
        <authorList>
            <person name="Pinder M.I.M."/>
            <person name="Kourtchenko O."/>
            <person name="Robertson E.K."/>
            <person name="Larsson T."/>
            <person name="Maumus F."/>
            <person name="Osuna-Cruz C.M."/>
            <person name="Vancaester E."/>
            <person name="Stenow R."/>
            <person name="Vandepoele K."/>
            <person name="Ploug H."/>
            <person name="Bruchert V."/>
            <person name="Godhe A."/>
            <person name="Topel M."/>
        </authorList>
    </citation>
    <scope>NUCLEOTIDE SEQUENCE</scope>
    <source>
        <strain evidence="2">R05AC</strain>
    </source>
</reference>
<feature type="compositionally biased region" description="Basic and acidic residues" evidence="1">
    <location>
        <begin position="193"/>
        <end position="203"/>
    </location>
</feature>